<gene>
    <name evidence="2" type="ORF">COCCU_10230</name>
</gene>
<evidence type="ECO:0000256" key="1">
    <source>
        <dbReference type="SAM" id="Phobius"/>
    </source>
</evidence>
<feature type="transmembrane region" description="Helical" evidence="1">
    <location>
        <begin position="109"/>
        <end position="126"/>
    </location>
</feature>
<reference evidence="2 3" key="1">
    <citation type="submission" date="2019-11" db="EMBL/GenBank/DDBJ databases">
        <title>Complete genome sequence of Corynebacterium kalinowskii 1959, a novel Corynebacterium species isolated from soil of a small paddock in Vilsendorf, Germany.</title>
        <authorList>
            <person name="Schaffert L."/>
            <person name="Ruwe M."/>
            <person name="Milse J."/>
            <person name="Hanuschka K."/>
            <person name="Ortseifen V."/>
            <person name="Droste J."/>
            <person name="Brandt D."/>
            <person name="Schlueter L."/>
            <person name="Kutter Y."/>
            <person name="Vinke S."/>
            <person name="Viehoefer P."/>
            <person name="Jacob L."/>
            <person name="Luebke N.-C."/>
            <person name="Schulte-Berndt E."/>
            <person name="Hain C."/>
            <person name="Linder M."/>
            <person name="Schmidt P."/>
            <person name="Wollenschlaeger L."/>
            <person name="Luttermann T."/>
            <person name="Thieme E."/>
            <person name="Hassa J."/>
            <person name="Haak M."/>
            <person name="Wittchen M."/>
            <person name="Mentz A."/>
            <person name="Persicke M."/>
            <person name="Busche T."/>
            <person name="Ruckert C."/>
        </authorList>
    </citation>
    <scope>NUCLEOTIDE SEQUENCE [LARGE SCALE GENOMIC DNA]</scope>
    <source>
        <strain evidence="2 3">2039</strain>
    </source>
</reference>
<organism evidence="2 3">
    <name type="scientific">Corynebacterium occultum</name>
    <dbReference type="NCBI Taxonomy" id="2675219"/>
    <lineage>
        <taxon>Bacteria</taxon>
        <taxon>Bacillati</taxon>
        <taxon>Actinomycetota</taxon>
        <taxon>Actinomycetes</taxon>
        <taxon>Mycobacteriales</taxon>
        <taxon>Corynebacteriaceae</taxon>
        <taxon>Corynebacterium</taxon>
    </lineage>
</organism>
<dbReference type="EMBL" id="CP046455">
    <property type="protein sequence ID" value="QGU07965.1"/>
    <property type="molecule type" value="Genomic_DNA"/>
</dbReference>
<dbReference type="InterPro" id="IPR036388">
    <property type="entry name" value="WH-like_DNA-bd_sf"/>
</dbReference>
<evidence type="ECO:0000313" key="2">
    <source>
        <dbReference type="EMBL" id="QGU07965.1"/>
    </source>
</evidence>
<accession>A0A6B8W9L8</accession>
<keyword evidence="1" id="KW-0812">Transmembrane</keyword>
<dbReference type="AlphaFoldDB" id="A0A6B8W9L8"/>
<proteinExistence type="predicted"/>
<sequence length="273" mass="29919">MTPSEARSRLNEAERIRESLNWCQCRWTKICCALLIGCYLCVQAWGALIPELGLLGLFIVLVLLLRKRLCNPYSHGPSWQHPDSVAAATWVGVVLWIPAVIFIPQEPRWLGALFGVIGALFVYGACRVNQVDGSGSLITGAPGFPTIPGSADPVLGLNPVLQQPGRLHCCVALRTVDAVEGEQGPREMNICLLQEKLGLSEEEVKEVLHRLVAVGYLRWQRDFGIRQEGLGGWVYLTVGGAWALEAHLQALHRIAGEQPKQTIPGVNPAPARR</sequence>
<name>A0A6B8W9L8_9CORY</name>
<dbReference type="KEGG" id="cok:COCCU_10230"/>
<keyword evidence="3" id="KW-1185">Reference proteome</keyword>
<keyword evidence="1" id="KW-0472">Membrane</keyword>
<evidence type="ECO:0000313" key="3">
    <source>
        <dbReference type="Proteomes" id="UP000424462"/>
    </source>
</evidence>
<dbReference type="Proteomes" id="UP000424462">
    <property type="component" value="Chromosome"/>
</dbReference>
<dbReference type="Gene3D" id="1.10.10.10">
    <property type="entry name" value="Winged helix-like DNA-binding domain superfamily/Winged helix DNA-binding domain"/>
    <property type="match status" value="1"/>
</dbReference>
<protein>
    <submittedName>
        <fullName evidence="2">Uncharacterized protein</fullName>
    </submittedName>
</protein>
<feature type="transmembrane region" description="Helical" evidence="1">
    <location>
        <begin position="85"/>
        <end position="103"/>
    </location>
</feature>
<keyword evidence="1" id="KW-1133">Transmembrane helix</keyword>
<feature type="transmembrane region" description="Helical" evidence="1">
    <location>
        <begin position="44"/>
        <end position="65"/>
    </location>
</feature>